<comment type="caution">
    <text evidence="2">The sequence shown here is derived from an EMBL/GenBank/DDBJ whole genome shotgun (WGS) entry which is preliminary data.</text>
</comment>
<feature type="chain" id="PRO_5021457210" evidence="1">
    <location>
        <begin position="20"/>
        <end position="178"/>
    </location>
</feature>
<keyword evidence="3" id="KW-1185">Reference proteome</keyword>
<keyword evidence="1" id="KW-0732">Signal</keyword>
<evidence type="ECO:0000313" key="3">
    <source>
        <dbReference type="Proteomes" id="UP000298493"/>
    </source>
</evidence>
<protein>
    <submittedName>
        <fullName evidence="2">Pullulan synthetase</fullName>
    </submittedName>
</protein>
<dbReference type="AlphaFoldDB" id="A0A4Z1P7V0"/>
<reference evidence="2 3" key="1">
    <citation type="submission" date="2019-04" db="EMBL/GenBank/DDBJ databases">
        <title>High contiguity whole genome sequence and gene annotation resource for two Venturia nashicola isolates.</title>
        <authorList>
            <person name="Prokchorchik M."/>
            <person name="Won K."/>
            <person name="Lee Y."/>
            <person name="Choi E.D."/>
            <person name="Segonzac C."/>
            <person name="Sohn K.H."/>
        </authorList>
    </citation>
    <scope>NUCLEOTIDE SEQUENCE [LARGE SCALE GENOMIC DNA]</scope>
    <source>
        <strain evidence="2 3">PRI2</strain>
    </source>
</reference>
<name>A0A4Z1P7V0_9PEZI</name>
<dbReference type="Proteomes" id="UP000298493">
    <property type="component" value="Unassembled WGS sequence"/>
</dbReference>
<sequence length="178" mass="18724">MKTSLLSAVISLLASLSSALPTYANCTLITSPFLLITTSTPDCGFSTKMPNVSAISAYDPAHSTTLNLRTILPGYNSLPKFTLADGALQTTSFGPFGLKQQLYNSTAVASNQPLKLEAAPSPAGGLSLSMGYLLASNGNDTEGWTLCKDAYGENIITWQGTGPTCQKTYIQATNTPPY</sequence>
<feature type="signal peptide" evidence="1">
    <location>
        <begin position="1"/>
        <end position="19"/>
    </location>
</feature>
<gene>
    <name evidence="2" type="ORF">E6O75_ATG04418</name>
</gene>
<evidence type="ECO:0000256" key="1">
    <source>
        <dbReference type="SAM" id="SignalP"/>
    </source>
</evidence>
<proteinExistence type="predicted"/>
<dbReference type="EMBL" id="SNSC02000004">
    <property type="protein sequence ID" value="TID25213.1"/>
    <property type="molecule type" value="Genomic_DNA"/>
</dbReference>
<evidence type="ECO:0000313" key="2">
    <source>
        <dbReference type="EMBL" id="TID25213.1"/>
    </source>
</evidence>
<organism evidence="2 3">
    <name type="scientific">Venturia nashicola</name>
    <dbReference type="NCBI Taxonomy" id="86259"/>
    <lineage>
        <taxon>Eukaryota</taxon>
        <taxon>Fungi</taxon>
        <taxon>Dikarya</taxon>
        <taxon>Ascomycota</taxon>
        <taxon>Pezizomycotina</taxon>
        <taxon>Dothideomycetes</taxon>
        <taxon>Pleosporomycetidae</taxon>
        <taxon>Venturiales</taxon>
        <taxon>Venturiaceae</taxon>
        <taxon>Venturia</taxon>
    </lineage>
</organism>
<accession>A0A4Z1P7V0</accession>